<gene>
    <name evidence="4" type="ORF">Metlim_2790</name>
</gene>
<reference evidence="4 5" key="1">
    <citation type="submission" date="2011-10" db="EMBL/GenBank/DDBJ databases">
        <title>The Improved High-Quality Draft genome of Methanoplanus limicola DSM 2279.</title>
        <authorList>
            <consortium name="US DOE Joint Genome Institute (JGI-PGF)"/>
            <person name="Lucas S."/>
            <person name="Copeland A."/>
            <person name="Lapidus A."/>
            <person name="Glavina del Rio T."/>
            <person name="Dalin E."/>
            <person name="Tice H."/>
            <person name="Bruce D."/>
            <person name="Goodwin L."/>
            <person name="Pitluck S."/>
            <person name="Peters L."/>
            <person name="Mikhailova N."/>
            <person name="Lu M."/>
            <person name="Kyrpides N."/>
            <person name="Mavromatis K."/>
            <person name="Ivanova N."/>
            <person name="Markowitz V."/>
            <person name="Cheng J.-F."/>
            <person name="Hugenholtz P."/>
            <person name="Woyke T."/>
            <person name="Wu D."/>
            <person name="Wirth R."/>
            <person name="Brambilla E.-M."/>
            <person name="Klenk H.-P."/>
            <person name="Eisen J.A."/>
        </authorList>
    </citation>
    <scope>NUCLEOTIDE SEQUENCE [LARGE SCALE GENOMIC DNA]</scope>
    <source>
        <strain evidence="4 5">DSM 2279</strain>
    </source>
</reference>
<dbReference type="SUPFAM" id="SSF52172">
    <property type="entry name" value="CheY-like"/>
    <property type="match status" value="1"/>
</dbReference>
<organism evidence="4 5">
    <name type="scientific">Methanoplanus limicola DSM 2279</name>
    <dbReference type="NCBI Taxonomy" id="937775"/>
    <lineage>
        <taxon>Archaea</taxon>
        <taxon>Methanobacteriati</taxon>
        <taxon>Methanobacteriota</taxon>
        <taxon>Stenosarchaea group</taxon>
        <taxon>Methanomicrobia</taxon>
        <taxon>Methanomicrobiales</taxon>
        <taxon>Methanomicrobiaceae</taxon>
        <taxon>Methanoplanus</taxon>
    </lineage>
</organism>
<dbReference type="Gene3D" id="3.40.50.2300">
    <property type="match status" value="1"/>
</dbReference>
<dbReference type="InterPro" id="IPR035965">
    <property type="entry name" value="PAS-like_dom_sf"/>
</dbReference>
<dbReference type="Pfam" id="PF13426">
    <property type="entry name" value="PAS_9"/>
    <property type="match status" value="2"/>
</dbReference>
<sequence>MAVEDIKSTMELKKTLRKYNYEVLALSIDSCDLIFRTAGEKPDILIIDTDIVGKISPLDAGKKIIRNHKKPVIFIINSSNEGIADELKRIGPCGILIKPFSEEEILHSLGVALKINKAERDRIKRLETSNTDPIMAALDRINEPALTINRRGAITRVNHEMEFFSGYKKNEIVGRKLINFFNTPEYSSESEEETAVWPDKIQFRKNNGTLENVSINSGFTLSYRTNFEEQIIILREKKDSGLSGELHTDKICSVFMENIDEIFFAVDRDYKIIKYNNKFAEIAKKLNITKFQLTRPLYETGNFSKLLNIGDYEDIFRTGHNRNRIGKFSGKNRTLIISYTYLPVFEEDENKVSAVITVIKDITSVEEAKRDSEEMYREYVQNREFLNNIHGSIGGIRTSLYKIIKFVEKNPQKLRDPVFKEIAGYSDEAESNLRTFDRLWSKYESGMKNTYKPGRKQLKK</sequence>
<feature type="modified residue" description="4-aspartylphosphate" evidence="1">
    <location>
        <position position="48"/>
    </location>
</feature>
<evidence type="ECO:0000313" key="4">
    <source>
        <dbReference type="EMBL" id="EHQ36825.1"/>
    </source>
</evidence>
<evidence type="ECO:0000256" key="1">
    <source>
        <dbReference type="PROSITE-ProRule" id="PRU00169"/>
    </source>
</evidence>
<keyword evidence="5" id="KW-1185">Reference proteome</keyword>
<dbReference type="InterPro" id="IPR000014">
    <property type="entry name" value="PAS"/>
</dbReference>
<dbReference type="InterPro" id="IPR011006">
    <property type="entry name" value="CheY-like_superfamily"/>
</dbReference>
<dbReference type="PROSITE" id="PS50112">
    <property type="entry name" value="PAS"/>
    <property type="match status" value="1"/>
</dbReference>
<dbReference type="SUPFAM" id="SSF55785">
    <property type="entry name" value="PYP-like sensor domain (PAS domain)"/>
    <property type="match status" value="1"/>
</dbReference>
<dbReference type="STRING" id="937775.Metlim_2790"/>
<dbReference type="GO" id="GO:0000160">
    <property type="term" value="P:phosphorelay signal transduction system"/>
    <property type="evidence" value="ECO:0007669"/>
    <property type="project" value="InterPro"/>
</dbReference>
<dbReference type="AlphaFoldDB" id="H1YWT4"/>
<evidence type="ECO:0000259" key="2">
    <source>
        <dbReference type="PROSITE" id="PS50110"/>
    </source>
</evidence>
<dbReference type="InterPro" id="IPR001789">
    <property type="entry name" value="Sig_transdc_resp-reg_receiver"/>
</dbReference>
<proteinExistence type="predicted"/>
<feature type="domain" description="PAS" evidence="3">
    <location>
        <begin position="130"/>
        <end position="185"/>
    </location>
</feature>
<name>H1YWT4_9EURY</name>
<accession>H1YWT4</accession>
<protein>
    <recommendedName>
        <fullName evidence="6">PAS/PAC sensor protein</fullName>
    </recommendedName>
</protein>
<dbReference type="OrthoDB" id="8127at2157"/>
<keyword evidence="1" id="KW-0597">Phosphoprotein</keyword>
<dbReference type="EMBL" id="CM001436">
    <property type="protein sequence ID" value="EHQ36825.1"/>
    <property type="molecule type" value="Genomic_DNA"/>
</dbReference>
<dbReference type="InParanoid" id="H1YWT4"/>
<dbReference type="PROSITE" id="PS50110">
    <property type="entry name" value="RESPONSE_REGULATORY"/>
    <property type="match status" value="1"/>
</dbReference>
<evidence type="ECO:0000313" key="5">
    <source>
        <dbReference type="Proteomes" id="UP000005741"/>
    </source>
</evidence>
<dbReference type="Proteomes" id="UP000005741">
    <property type="component" value="Chromosome"/>
</dbReference>
<dbReference type="Gene3D" id="3.30.450.20">
    <property type="entry name" value="PAS domain"/>
    <property type="match status" value="2"/>
</dbReference>
<feature type="domain" description="Response regulatory" evidence="2">
    <location>
        <begin position="1"/>
        <end position="113"/>
    </location>
</feature>
<dbReference type="NCBIfam" id="TIGR00229">
    <property type="entry name" value="sensory_box"/>
    <property type="match status" value="1"/>
</dbReference>
<evidence type="ECO:0008006" key="6">
    <source>
        <dbReference type="Google" id="ProtNLM"/>
    </source>
</evidence>
<dbReference type="RefSeq" id="WP_004079488.1">
    <property type="nucleotide sequence ID" value="NZ_CM001436.1"/>
</dbReference>
<dbReference type="HOGENOM" id="CLU_000445_14_0_2"/>
<evidence type="ECO:0000259" key="3">
    <source>
        <dbReference type="PROSITE" id="PS50112"/>
    </source>
</evidence>